<evidence type="ECO:0000256" key="1">
    <source>
        <dbReference type="SAM" id="Phobius"/>
    </source>
</evidence>
<dbReference type="Proteomes" id="UP000285569">
    <property type="component" value="Unassembled WGS sequence"/>
</dbReference>
<reference evidence="2 3" key="2">
    <citation type="journal article" date="2020" name="Int. J. Syst. Evol. Microbiol.">
        <title>Leptospira yasudae sp. nov. and Leptospira stimsonii sp. nov., two new species of the pathogenic group isolated from environmental sources.</title>
        <authorList>
            <person name="Casanovas-Massana A."/>
            <person name="Hamond C."/>
            <person name="Santos L.A."/>
            <person name="de Oliveira D."/>
            <person name="Hacker K.P."/>
            <person name="Balassiano I."/>
            <person name="Costa F."/>
            <person name="Medeiros M.A."/>
            <person name="Reis M.G."/>
            <person name="Ko A.I."/>
            <person name="Wunder E.A."/>
        </authorList>
    </citation>
    <scope>NUCLEOTIDE SEQUENCE [LARGE SCALE GENOMIC DNA]</scope>
    <source>
        <strain evidence="2 3">B21</strain>
    </source>
</reference>
<proteinExistence type="predicted"/>
<sequence>MNFHYTIRKVGIDYYDNFTVLCSPDESHSDISNCKEYKNLSNLSGDIFFNYFPFSGIFFVSAHFGLLPNEVRKVSYDNYASYEYFNLNTSTLSYTAERKNTVFSALGGGFRWEFVPGFILKVESGFLQIIRSDDSLYAYSDNRGLLPGSRPSSLKEIELLKRTMIKGPDDLDFFLNLSFGNTL</sequence>
<evidence type="ECO:0000313" key="2">
    <source>
        <dbReference type="EMBL" id="RHX78482.1"/>
    </source>
</evidence>
<gene>
    <name evidence="2" type="ORF">DLM77_15370</name>
</gene>
<protein>
    <submittedName>
        <fullName evidence="2">Uncharacterized protein</fullName>
    </submittedName>
</protein>
<keyword evidence="3" id="KW-1185">Reference proteome</keyword>
<feature type="transmembrane region" description="Helical" evidence="1">
    <location>
        <begin position="47"/>
        <end position="67"/>
    </location>
</feature>
<keyword evidence="1" id="KW-1133">Transmembrane helix</keyword>
<organism evidence="2 3">
    <name type="scientific">Leptospira yasudae</name>
    <dbReference type="NCBI Taxonomy" id="2202201"/>
    <lineage>
        <taxon>Bacteria</taxon>
        <taxon>Pseudomonadati</taxon>
        <taxon>Spirochaetota</taxon>
        <taxon>Spirochaetia</taxon>
        <taxon>Leptospirales</taxon>
        <taxon>Leptospiraceae</taxon>
        <taxon>Leptospira</taxon>
    </lineage>
</organism>
<accession>A0ABX9M0I3</accession>
<comment type="caution">
    <text evidence="2">The sequence shown here is derived from an EMBL/GenBank/DDBJ whole genome shotgun (WGS) entry which is preliminary data.</text>
</comment>
<keyword evidence="1" id="KW-0472">Membrane</keyword>
<name>A0ABX9M0I3_9LEPT</name>
<keyword evidence="1" id="KW-0812">Transmembrane</keyword>
<dbReference type="EMBL" id="QHCR01000007">
    <property type="protein sequence ID" value="RHX78482.1"/>
    <property type="molecule type" value="Genomic_DNA"/>
</dbReference>
<evidence type="ECO:0000313" key="3">
    <source>
        <dbReference type="Proteomes" id="UP000285569"/>
    </source>
</evidence>
<reference evidence="3" key="1">
    <citation type="submission" date="2018-05" db="EMBL/GenBank/DDBJ databases">
        <title>Leptospira yasudae sp. nov. and Leptospira stimsonii sp. nov., two pathogenic species of the genus Leptospira isolated from environmental sources.</title>
        <authorList>
            <person name="Casanovas-Massana A."/>
            <person name="Hamond C."/>
            <person name="Santos L.A."/>
            <person name="Hacker K.P."/>
            <person name="Balassiano I."/>
            <person name="Medeiros M.A."/>
            <person name="Reis M.G."/>
            <person name="Ko A.I."/>
            <person name="Wunder E.A."/>
        </authorList>
    </citation>
    <scope>NUCLEOTIDE SEQUENCE [LARGE SCALE GENOMIC DNA]</scope>
    <source>
        <strain evidence="3">B21</strain>
    </source>
</reference>